<protein>
    <submittedName>
        <fullName evidence="1">Uncharacterized protein</fullName>
    </submittedName>
</protein>
<dbReference type="Proteomes" id="UP001732700">
    <property type="component" value="Chromosome 5C"/>
</dbReference>
<organism evidence="1 2">
    <name type="scientific">Avena sativa</name>
    <name type="common">Oat</name>
    <dbReference type="NCBI Taxonomy" id="4498"/>
    <lineage>
        <taxon>Eukaryota</taxon>
        <taxon>Viridiplantae</taxon>
        <taxon>Streptophyta</taxon>
        <taxon>Embryophyta</taxon>
        <taxon>Tracheophyta</taxon>
        <taxon>Spermatophyta</taxon>
        <taxon>Magnoliopsida</taxon>
        <taxon>Liliopsida</taxon>
        <taxon>Poales</taxon>
        <taxon>Poaceae</taxon>
        <taxon>BOP clade</taxon>
        <taxon>Pooideae</taxon>
        <taxon>Poodae</taxon>
        <taxon>Poeae</taxon>
        <taxon>Poeae Chloroplast Group 1 (Aveneae type)</taxon>
        <taxon>Aveninae</taxon>
        <taxon>Avena</taxon>
    </lineage>
</organism>
<evidence type="ECO:0000313" key="2">
    <source>
        <dbReference type="Proteomes" id="UP001732700"/>
    </source>
</evidence>
<keyword evidence="2" id="KW-1185">Reference proteome</keyword>
<name>A0ACD5Y8X8_AVESA</name>
<accession>A0ACD5Y8X8</accession>
<reference evidence="1" key="1">
    <citation type="submission" date="2021-05" db="EMBL/GenBank/DDBJ databases">
        <authorList>
            <person name="Scholz U."/>
            <person name="Mascher M."/>
            <person name="Fiebig A."/>
        </authorList>
    </citation>
    <scope>NUCLEOTIDE SEQUENCE [LARGE SCALE GENOMIC DNA]</scope>
</reference>
<proteinExistence type="predicted"/>
<dbReference type="EnsemblPlants" id="AVESA.00010b.r2.5CG0930960.1">
    <property type="protein sequence ID" value="AVESA.00010b.r2.5CG0930960.1.CDS.1"/>
    <property type="gene ID" value="AVESA.00010b.r2.5CG0930960"/>
</dbReference>
<reference evidence="1" key="2">
    <citation type="submission" date="2025-09" db="UniProtKB">
        <authorList>
            <consortium name="EnsemblPlants"/>
        </authorList>
    </citation>
    <scope>IDENTIFICATION</scope>
</reference>
<sequence length="177" mass="19164">MSRPNEVFVEPDDELLVAAQRGDWERLERLLSKEDDTATRDVVVRIEEPVAVTTVVASRGDGEEFLKSATVIYDKASRLLQARNSDGDTPLHCADRAGWGKMLTHLVALATRGDGGHEKVKAMLRMQNEKGETATRGDPLGEQGHGRVAHVGGPATSSDSTGPWRLALVLGRLAGTR</sequence>
<evidence type="ECO:0000313" key="1">
    <source>
        <dbReference type="EnsemblPlants" id="AVESA.00010b.r2.5CG0930960.1.CDS.1"/>
    </source>
</evidence>